<feature type="transmembrane region" description="Helical" evidence="1">
    <location>
        <begin position="7"/>
        <end position="26"/>
    </location>
</feature>
<evidence type="ECO:0000313" key="3">
    <source>
        <dbReference type="Proteomes" id="UP000178198"/>
    </source>
</evidence>
<keyword evidence="1" id="KW-0472">Membrane</keyword>
<feature type="transmembrane region" description="Helical" evidence="1">
    <location>
        <begin position="73"/>
        <end position="93"/>
    </location>
</feature>
<gene>
    <name evidence="2" type="ORF">BIW12_00615</name>
</gene>
<keyword evidence="1" id="KW-1133">Transmembrane helix</keyword>
<accession>A0A1D9P609</accession>
<proteinExistence type="predicted"/>
<keyword evidence="1" id="KW-0812">Transmembrane</keyword>
<organism evidence="2 3">
    <name type="scientific">Flavobacterium commune</name>
    <dbReference type="NCBI Taxonomy" id="1306519"/>
    <lineage>
        <taxon>Bacteria</taxon>
        <taxon>Pseudomonadati</taxon>
        <taxon>Bacteroidota</taxon>
        <taxon>Flavobacteriia</taxon>
        <taxon>Flavobacteriales</taxon>
        <taxon>Flavobacteriaceae</taxon>
        <taxon>Flavobacterium</taxon>
    </lineage>
</organism>
<evidence type="ECO:0000256" key="1">
    <source>
        <dbReference type="SAM" id="Phobius"/>
    </source>
</evidence>
<dbReference type="STRING" id="1306519.BIW12_00615"/>
<protein>
    <submittedName>
        <fullName evidence="2">Uncharacterized protein</fullName>
    </submittedName>
</protein>
<evidence type="ECO:0000313" key="2">
    <source>
        <dbReference type="EMBL" id="AOZ98056.1"/>
    </source>
</evidence>
<feature type="transmembrane region" description="Helical" evidence="1">
    <location>
        <begin position="105"/>
        <end position="125"/>
    </location>
</feature>
<dbReference type="OrthoDB" id="10009380at2"/>
<dbReference type="KEGG" id="fcm:BIW12_00615"/>
<keyword evidence="3" id="KW-1185">Reference proteome</keyword>
<sequence>MNYYIKIILILIFYCIINPVFTSLYLSISGLPGGNVGMIPYGILLANMIATLISLLILYLIRLKKTIGINLSIATNNLIYIITLIYFGLNPFFDEMGKDYAKLDFVILLSSFLSSIIAVVVFKIVHARCSN</sequence>
<feature type="transmembrane region" description="Helical" evidence="1">
    <location>
        <begin position="38"/>
        <end position="61"/>
    </location>
</feature>
<dbReference type="AlphaFoldDB" id="A0A1D9P609"/>
<dbReference type="EMBL" id="CP017774">
    <property type="protein sequence ID" value="AOZ98056.1"/>
    <property type="molecule type" value="Genomic_DNA"/>
</dbReference>
<dbReference type="RefSeq" id="WP_071183331.1">
    <property type="nucleotide sequence ID" value="NZ_CP017774.1"/>
</dbReference>
<dbReference type="Proteomes" id="UP000178198">
    <property type="component" value="Chromosome"/>
</dbReference>
<reference evidence="2 3" key="1">
    <citation type="submission" date="2016-10" db="EMBL/GenBank/DDBJ databases">
        <title>Complete Genome Sequence of Flavobacterium sp. PK15.</title>
        <authorList>
            <person name="Ekwe A."/>
            <person name="Kim S.B."/>
        </authorList>
    </citation>
    <scope>NUCLEOTIDE SEQUENCE [LARGE SCALE GENOMIC DNA]</scope>
    <source>
        <strain evidence="2 3">PK15</strain>
    </source>
</reference>
<name>A0A1D9P609_9FLAO</name>